<proteinExistence type="predicted"/>
<feature type="domain" description="HNH nuclease" evidence="1">
    <location>
        <begin position="29"/>
        <end position="80"/>
    </location>
</feature>
<organism evidence="2 3">
    <name type="scientific">Candidatus Magnetaquiglobus chichijimensis</name>
    <dbReference type="NCBI Taxonomy" id="3141448"/>
    <lineage>
        <taxon>Bacteria</taxon>
        <taxon>Pseudomonadati</taxon>
        <taxon>Pseudomonadota</taxon>
        <taxon>Magnetococcia</taxon>
        <taxon>Magnetococcales</taxon>
        <taxon>Candidatus Magnetaquicoccaceae</taxon>
        <taxon>Candidatus Magnetaquiglobus</taxon>
    </lineage>
</organism>
<gene>
    <name evidence="2" type="ORF">SIID45300_01432</name>
</gene>
<dbReference type="CDD" id="cd00085">
    <property type="entry name" value="HNHc"/>
    <property type="match status" value="1"/>
</dbReference>
<dbReference type="Proteomes" id="UP001628193">
    <property type="component" value="Unassembled WGS sequence"/>
</dbReference>
<dbReference type="InterPro" id="IPR002711">
    <property type="entry name" value="HNH"/>
</dbReference>
<dbReference type="PANTHER" id="PTHR33877">
    <property type="entry name" value="SLL1193 PROTEIN"/>
    <property type="match status" value="1"/>
</dbReference>
<dbReference type="PANTHER" id="PTHR33877:SF1">
    <property type="entry name" value="TYPE IV METHYL-DIRECTED RESTRICTION ENZYME ECOKMCRA"/>
    <property type="match status" value="1"/>
</dbReference>
<dbReference type="Pfam" id="PF01844">
    <property type="entry name" value="HNH"/>
    <property type="match status" value="1"/>
</dbReference>
<dbReference type="InterPro" id="IPR003615">
    <property type="entry name" value="HNH_nuc"/>
</dbReference>
<dbReference type="SMART" id="SM00507">
    <property type="entry name" value="HNHc"/>
    <property type="match status" value="1"/>
</dbReference>
<keyword evidence="3" id="KW-1185">Reference proteome</keyword>
<dbReference type="InterPro" id="IPR052892">
    <property type="entry name" value="NA-targeting_endonuclease"/>
</dbReference>
<reference evidence="2 3" key="2">
    <citation type="submission" date="2024-09" db="EMBL/GenBank/DDBJ databases">
        <title>Draft genome sequence of Candidatus Magnetaquicoccaceae bacterium FCR-1.</title>
        <authorList>
            <person name="Shimoshige H."/>
            <person name="Shimamura S."/>
            <person name="Taoka A."/>
            <person name="Kobayashi H."/>
            <person name="Maekawa T."/>
        </authorList>
    </citation>
    <scope>NUCLEOTIDE SEQUENCE [LARGE SCALE GENOMIC DNA]</scope>
    <source>
        <strain evidence="2 3">FCR-1</strain>
    </source>
</reference>
<evidence type="ECO:0000313" key="2">
    <source>
        <dbReference type="EMBL" id="GAB0057111.1"/>
    </source>
</evidence>
<comment type="caution">
    <text evidence="2">The sequence shown here is derived from an EMBL/GenBank/DDBJ whole genome shotgun (WGS) entry which is preliminary data.</text>
</comment>
<protein>
    <recommendedName>
        <fullName evidence="1">HNH nuclease domain-containing protein</fullName>
    </recommendedName>
</protein>
<dbReference type="Gene3D" id="1.10.30.50">
    <property type="match status" value="1"/>
</dbReference>
<sequence length="106" mass="12047">MNLDDLFVPADPEVMERERLKAKELKRSAWWKSQIGRGVCHYCGSRVHPSELTMDHVVPVIRGGRSARDNLVPACQACNREKRCLSSSQWRIRVEEKRAAGGEGRS</sequence>
<evidence type="ECO:0000313" key="3">
    <source>
        <dbReference type="Proteomes" id="UP001628193"/>
    </source>
</evidence>
<dbReference type="EMBL" id="BAAFGK010000004">
    <property type="protein sequence ID" value="GAB0057111.1"/>
    <property type="molecule type" value="Genomic_DNA"/>
</dbReference>
<accession>A0ABQ0C8A4</accession>
<evidence type="ECO:0000259" key="1">
    <source>
        <dbReference type="SMART" id="SM00507"/>
    </source>
</evidence>
<reference evidence="2 3" key="1">
    <citation type="submission" date="2024-05" db="EMBL/GenBank/DDBJ databases">
        <authorList>
            <consortium name="Candidatus Magnetaquicoccaceae bacterium FCR-1 genome sequencing consortium"/>
            <person name="Shimoshige H."/>
            <person name="Shimamura S."/>
            <person name="Taoka A."/>
            <person name="Kobayashi H."/>
            <person name="Maekawa T."/>
        </authorList>
    </citation>
    <scope>NUCLEOTIDE SEQUENCE [LARGE SCALE GENOMIC DNA]</scope>
    <source>
        <strain evidence="2 3">FCR-1</strain>
    </source>
</reference>
<dbReference type="RefSeq" id="WP_420904818.1">
    <property type="nucleotide sequence ID" value="NZ_BAAFGK010000004.1"/>
</dbReference>
<name>A0ABQ0C8A4_9PROT</name>